<dbReference type="STRING" id="1121409.SAMN02745124_04510"/>
<dbReference type="EMBL" id="FQXS01000079">
    <property type="protein sequence ID" value="SHI16268.1"/>
    <property type="molecule type" value="Genomic_DNA"/>
</dbReference>
<reference evidence="2 3" key="1">
    <citation type="submission" date="2016-11" db="EMBL/GenBank/DDBJ databases">
        <authorList>
            <person name="Jaros S."/>
            <person name="Januszkiewicz K."/>
            <person name="Wedrychowicz H."/>
        </authorList>
    </citation>
    <scope>NUCLEOTIDE SEQUENCE [LARGE SCALE GENOMIC DNA]</scope>
    <source>
        <strain evidence="2 3">DSM 9705</strain>
    </source>
</reference>
<dbReference type="OrthoDB" id="7001268at2"/>
<dbReference type="InterPro" id="IPR016181">
    <property type="entry name" value="Acyl_CoA_acyltransferase"/>
</dbReference>
<dbReference type="GO" id="GO:0016747">
    <property type="term" value="F:acyltransferase activity, transferring groups other than amino-acyl groups"/>
    <property type="evidence" value="ECO:0007669"/>
    <property type="project" value="InterPro"/>
</dbReference>
<dbReference type="PANTHER" id="PTHR43415">
    <property type="entry name" value="SPERMIDINE N(1)-ACETYLTRANSFERASE"/>
    <property type="match status" value="1"/>
</dbReference>
<feature type="domain" description="N-acetyltransferase" evidence="1">
    <location>
        <begin position="2"/>
        <end position="169"/>
    </location>
</feature>
<accession>A0A1M5YWM7</accession>
<keyword evidence="3" id="KW-1185">Reference proteome</keyword>
<gene>
    <name evidence="2" type="ORF">SAMN02745124_04510</name>
</gene>
<dbReference type="PANTHER" id="PTHR43415:SF5">
    <property type="entry name" value="ACETYLTRANSFERASE"/>
    <property type="match status" value="1"/>
</dbReference>
<sequence length="182" mass="20708">MIELQPFNEGDFSKLIAEIHDARFLLQWAGPKYTYPLDAPQLRDSLANTNGEKPSFKVFKVIRSDTTETVGHIQLMDIDYDAASCILGRVLIFQNYRGNGSGKAMVKEAVKIAFEDLHLAEINLGVFDFNTPAIGVYKSIGFTEFQFKKGARQFQNESWNVIRMKLNKDKWLHMNNANNGIE</sequence>
<dbReference type="Gene3D" id="3.40.630.30">
    <property type="match status" value="1"/>
</dbReference>
<organism evidence="2 3">
    <name type="scientific">Desulfofustis glycolicus DSM 9705</name>
    <dbReference type="NCBI Taxonomy" id="1121409"/>
    <lineage>
        <taxon>Bacteria</taxon>
        <taxon>Pseudomonadati</taxon>
        <taxon>Thermodesulfobacteriota</taxon>
        <taxon>Desulfobulbia</taxon>
        <taxon>Desulfobulbales</taxon>
        <taxon>Desulfocapsaceae</taxon>
        <taxon>Desulfofustis</taxon>
    </lineage>
</organism>
<dbReference type="CDD" id="cd04301">
    <property type="entry name" value="NAT_SF"/>
    <property type="match status" value="1"/>
</dbReference>
<dbReference type="Pfam" id="PF13302">
    <property type="entry name" value="Acetyltransf_3"/>
    <property type="match status" value="1"/>
</dbReference>
<evidence type="ECO:0000313" key="2">
    <source>
        <dbReference type="EMBL" id="SHI16268.1"/>
    </source>
</evidence>
<dbReference type="Proteomes" id="UP000184139">
    <property type="component" value="Unassembled WGS sequence"/>
</dbReference>
<evidence type="ECO:0000259" key="1">
    <source>
        <dbReference type="PROSITE" id="PS51186"/>
    </source>
</evidence>
<protein>
    <submittedName>
        <fullName evidence="2">Protein N-acetyltransferase, RimJ/RimL family</fullName>
    </submittedName>
</protein>
<evidence type="ECO:0000313" key="3">
    <source>
        <dbReference type="Proteomes" id="UP000184139"/>
    </source>
</evidence>
<dbReference type="RefSeq" id="WP_073379641.1">
    <property type="nucleotide sequence ID" value="NZ_FQXS01000079.1"/>
</dbReference>
<keyword evidence="2" id="KW-0808">Transferase</keyword>
<name>A0A1M5YWM7_9BACT</name>
<dbReference type="InterPro" id="IPR000182">
    <property type="entry name" value="GNAT_dom"/>
</dbReference>
<dbReference type="SUPFAM" id="SSF55729">
    <property type="entry name" value="Acyl-CoA N-acyltransferases (Nat)"/>
    <property type="match status" value="1"/>
</dbReference>
<proteinExistence type="predicted"/>
<dbReference type="AlphaFoldDB" id="A0A1M5YWM7"/>
<dbReference type="PROSITE" id="PS51186">
    <property type="entry name" value="GNAT"/>
    <property type="match status" value="1"/>
</dbReference>